<evidence type="ECO:0000256" key="2">
    <source>
        <dbReference type="ARBA" id="ARBA00007262"/>
    </source>
</evidence>
<dbReference type="GO" id="GO:2001240">
    <property type="term" value="P:negative regulation of extrinsic apoptotic signaling pathway in absence of ligand"/>
    <property type="evidence" value="ECO:0007669"/>
    <property type="project" value="TreeGrafter"/>
</dbReference>
<feature type="transmembrane region" description="Helical" evidence="7">
    <location>
        <begin position="44"/>
        <end position="63"/>
    </location>
</feature>
<feature type="transmembrane region" description="Helical" evidence="7">
    <location>
        <begin position="150"/>
        <end position="169"/>
    </location>
</feature>
<dbReference type="Proteomes" id="UP000472241">
    <property type="component" value="Unplaced"/>
</dbReference>
<evidence type="ECO:0000256" key="7">
    <source>
        <dbReference type="SAM" id="Phobius"/>
    </source>
</evidence>
<keyword evidence="5 7" id="KW-0472">Membrane</keyword>
<dbReference type="Ensembl" id="ENSLCNT00005018147.1">
    <property type="protein sequence ID" value="ENSLCNP00005016180.1"/>
    <property type="gene ID" value="ENSLCNG00005010671.1"/>
</dbReference>
<reference evidence="8" key="2">
    <citation type="submission" date="2025-09" db="UniProtKB">
        <authorList>
            <consortium name="Ensembl"/>
        </authorList>
    </citation>
    <scope>IDENTIFICATION</scope>
</reference>
<dbReference type="AlphaFoldDB" id="A0A667HYN9"/>
<dbReference type="GO" id="GO:0031966">
    <property type="term" value="C:mitochondrial membrane"/>
    <property type="evidence" value="ECO:0007669"/>
    <property type="project" value="TreeGrafter"/>
</dbReference>
<comment type="subcellular location">
    <subcellularLocation>
        <location evidence="1">Membrane</location>
        <topology evidence="1">Multi-pass membrane protein</topology>
    </subcellularLocation>
</comment>
<evidence type="ECO:0000313" key="9">
    <source>
        <dbReference type="Proteomes" id="UP000472241"/>
    </source>
</evidence>
<feature type="transmembrane region" description="Helical" evidence="7">
    <location>
        <begin position="113"/>
        <end position="135"/>
    </location>
</feature>
<accession>A0A667HYN9</accession>
<name>A0A667HYN9_LYNCA</name>
<dbReference type="GO" id="GO:0097193">
    <property type="term" value="P:intrinsic apoptotic signaling pathway"/>
    <property type="evidence" value="ECO:0007669"/>
    <property type="project" value="TreeGrafter"/>
</dbReference>
<organism evidence="8 9">
    <name type="scientific">Lynx canadensis</name>
    <name type="common">Canada lynx</name>
    <name type="synonym">Felis canadensis</name>
    <dbReference type="NCBI Taxonomy" id="61383"/>
    <lineage>
        <taxon>Eukaryota</taxon>
        <taxon>Metazoa</taxon>
        <taxon>Chordata</taxon>
        <taxon>Craniata</taxon>
        <taxon>Vertebrata</taxon>
        <taxon>Euteleostomi</taxon>
        <taxon>Mammalia</taxon>
        <taxon>Eutheria</taxon>
        <taxon>Laurasiatheria</taxon>
        <taxon>Carnivora</taxon>
        <taxon>Feliformia</taxon>
        <taxon>Felidae</taxon>
        <taxon>Felinae</taxon>
        <taxon>Lynx</taxon>
    </lineage>
</organism>
<feature type="region of interest" description="Disordered" evidence="6">
    <location>
        <begin position="1"/>
        <end position="35"/>
    </location>
</feature>
<evidence type="ECO:0000256" key="5">
    <source>
        <dbReference type="ARBA" id="ARBA00023136"/>
    </source>
</evidence>
<dbReference type="PANTHER" id="PTHR16932">
    <property type="entry name" value="INTERFERON ALPHA-INDUCIBLE PROTEIN 27"/>
    <property type="match status" value="1"/>
</dbReference>
<feature type="region of interest" description="Disordered" evidence="6">
    <location>
        <begin position="169"/>
        <end position="191"/>
    </location>
</feature>
<keyword evidence="9" id="KW-1185">Reference proteome</keyword>
<evidence type="ECO:0000256" key="1">
    <source>
        <dbReference type="ARBA" id="ARBA00004141"/>
    </source>
</evidence>
<gene>
    <name evidence="8" type="primary">IFI6</name>
</gene>
<protein>
    <submittedName>
        <fullName evidence="8">Uncharacterized protein</fullName>
    </submittedName>
</protein>
<dbReference type="InterPro" id="IPR038213">
    <property type="entry name" value="IFI6/IFI27-like_sf"/>
</dbReference>
<dbReference type="InterPro" id="IPR009311">
    <property type="entry name" value="IFI6/IFI27-like"/>
</dbReference>
<reference evidence="8" key="1">
    <citation type="submission" date="2025-08" db="UniProtKB">
        <authorList>
            <consortium name="Ensembl"/>
        </authorList>
    </citation>
    <scope>IDENTIFICATION</scope>
</reference>
<comment type="similarity">
    <text evidence="2">Belongs to the IFI6/IFI27 family.</text>
</comment>
<dbReference type="Pfam" id="PF06140">
    <property type="entry name" value="Ifi-6-16"/>
    <property type="match status" value="1"/>
</dbReference>
<dbReference type="PANTHER" id="PTHR16932:SF25">
    <property type="entry name" value="INTERFERON ALPHA-INDUCIBLE PROTEIN 6"/>
    <property type="match status" value="1"/>
</dbReference>
<keyword evidence="3 7" id="KW-0812">Transmembrane</keyword>
<feature type="compositionally biased region" description="Basic residues" evidence="6">
    <location>
        <begin position="169"/>
        <end position="183"/>
    </location>
</feature>
<feature type="transmembrane region" description="Helical" evidence="7">
    <location>
        <begin position="83"/>
        <end position="101"/>
    </location>
</feature>
<dbReference type="GO" id="GO:0001836">
    <property type="term" value="P:release of cytochrome c from mitochondria"/>
    <property type="evidence" value="ECO:0007669"/>
    <property type="project" value="TreeGrafter"/>
</dbReference>
<keyword evidence="4 7" id="KW-1133">Transmembrane helix</keyword>
<proteinExistence type="inferred from homology"/>
<sequence>MDSSTNRKGKQPRGSKRTLETHLPTPFSGPVTKPARGATMRRKAVSLFLCHLLLFACGGVEAGKRRQAKEERSEDGGSGVWGALTYMAVGGGLLAAGLPVLGFTSTGIAANSVAAWLMSCSAVANGGGVPAGGWWPCCRASGLVVAVPSWARLVPFWATLSTNSLKTAGRRRRKWRRRSRRRLPGNPSFQL</sequence>
<dbReference type="GO" id="GO:0051902">
    <property type="term" value="P:negative regulation of mitochondrial depolarization"/>
    <property type="evidence" value="ECO:0007669"/>
    <property type="project" value="TreeGrafter"/>
</dbReference>
<evidence type="ECO:0000256" key="4">
    <source>
        <dbReference type="ARBA" id="ARBA00022989"/>
    </source>
</evidence>
<dbReference type="Gene3D" id="6.10.110.10">
    <property type="match status" value="1"/>
</dbReference>
<evidence type="ECO:0000256" key="3">
    <source>
        <dbReference type="ARBA" id="ARBA00022692"/>
    </source>
</evidence>
<evidence type="ECO:0000256" key="6">
    <source>
        <dbReference type="SAM" id="MobiDB-lite"/>
    </source>
</evidence>
<feature type="compositionally biased region" description="Basic residues" evidence="6">
    <location>
        <begin position="7"/>
        <end position="16"/>
    </location>
</feature>
<evidence type="ECO:0000313" key="8">
    <source>
        <dbReference type="Ensembl" id="ENSLCNP00005016180.1"/>
    </source>
</evidence>